<dbReference type="Proteomes" id="UP000887013">
    <property type="component" value="Unassembled WGS sequence"/>
</dbReference>
<dbReference type="EMBL" id="BMAW01113607">
    <property type="protein sequence ID" value="GFT57963.1"/>
    <property type="molecule type" value="Genomic_DNA"/>
</dbReference>
<reference evidence="2" key="1">
    <citation type="submission" date="2020-08" db="EMBL/GenBank/DDBJ databases">
        <title>Multicomponent nature underlies the extraordinary mechanical properties of spider dragline silk.</title>
        <authorList>
            <person name="Kono N."/>
            <person name="Nakamura H."/>
            <person name="Mori M."/>
            <person name="Yoshida Y."/>
            <person name="Ohtoshi R."/>
            <person name="Malay A.D."/>
            <person name="Moran D.A.P."/>
            <person name="Tomita M."/>
            <person name="Numata K."/>
            <person name="Arakawa K."/>
        </authorList>
    </citation>
    <scope>NUCLEOTIDE SEQUENCE</scope>
</reference>
<evidence type="ECO:0000313" key="2">
    <source>
        <dbReference type="EMBL" id="GFT57963.1"/>
    </source>
</evidence>
<gene>
    <name evidence="2" type="ORF">NPIL_618311</name>
</gene>
<evidence type="ECO:0000256" key="1">
    <source>
        <dbReference type="SAM" id="MobiDB-lite"/>
    </source>
</evidence>
<feature type="compositionally biased region" description="Basic and acidic residues" evidence="1">
    <location>
        <begin position="56"/>
        <end position="78"/>
    </location>
</feature>
<keyword evidence="3" id="KW-1185">Reference proteome</keyword>
<comment type="caution">
    <text evidence="2">The sequence shown here is derived from an EMBL/GenBank/DDBJ whole genome shotgun (WGS) entry which is preliminary data.</text>
</comment>
<organism evidence="2 3">
    <name type="scientific">Nephila pilipes</name>
    <name type="common">Giant wood spider</name>
    <name type="synonym">Nephila maculata</name>
    <dbReference type="NCBI Taxonomy" id="299642"/>
    <lineage>
        <taxon>Eukaryota</taxon>
        <taxon>Metazoa</taxon>
        <taxon>Ecdysozoa</taxon>
        <taxon>Arthropoda</taxon>
        <taxon>Chelicerata</taxon>
        <taxon>Arachnida</taxon>
        <taxon>Araneae</taxon>
        <taxon>Araneomorphae</taxon>
        <taxon>Entelegynae</taxon>
        <taxon>Araneoidea</taxon>
        <taxon>Nephilidae</taxon>
        <taxon>Nephila</taxon>
    </lineage>
</organism>
<accession>A0A8X6PAR5</accession>
<name>A0A8X6PAR5_NEPPI</name>
<sequence length="78" mass="9002">MAVRRGGNQAWTLISKKLHKHLICSVRLHHQAHITMFEYSERCEPGCSHLGTQDILPERESEAKGEDDQRECFDNGRL</sequence>
<feature type="region of interest" description="Disordered" evidence="1">
    <location>
        <begin position="54"/>
        <end position="78"/>
    </location>
</feature>
<dbReference type="AlphaFoldDB" id="A0A8X6PAR5"/>
<evidence type="ECO:0000313" key="3">
    <source>
        <dbReference type="Proteomes" id="UP000887013"/>
    </source>
</evidence>
<protein>
    <submittedName>
        <fullName evidence="2">Uncharacterized protein</fullName>
    </submittedName>
</protein>
<proteinExistence type="predicted"/>